<feature type="domain" description="uDENN" evidence="1">
    <location>
        <begin position="9"/>
        <end position="125"/>
    </location>
</feature>
<evidence type="ECO:0000313" key="3">
    <source>
        <dbReference type="Proteomes" id="UP000270094"/>
    </source>
</evidence>
<dbReference type="PANTHER" id="PTHR46070:SF1">
    <property type="entry name" value="PINSTRIPE, ISOFORM A"/>
    <property type="match status" value="1"/>
</dbReference>
<dbReference type="SMART" id="SM00800">
    <property type="entry name" value="uDENN"/>
    <property type="match status" value="1"/>
</dbReference>
<evidence type="ECO:0000259" key="1">
    <source>
        <dbReference type="SMART" id="SM00800"/>
    </source>
</evidence>
<dbReference type="InterPro" id="IPR047278">
    <property type="entry name" value="DEN5A/B"/>
</dbReference>
<dbReference type="AlphaFoldDB" id="A0A3P7KD12"/>
<evidence type="ECO:0000313" key="2">
    <source>
        <dbReference type="EMBL" id="VDM65802.1"/>
    </source>
</evidence>
<protein>
    <recommendedName>
        <fullName evidence="1">uDENN domain-containing protein</fullName>
    </recommendedName>
</protein>
<reference evidence="2 3" key="1">
    <citation type="submission" date="2018-11" db="EMBL/GenBank/DDBJ databases">
        <authorList>
            <consortium name="Pathogen Informatics"/>
        </authorList>
    </citation>
    <scope>NUCLEOTIDE SEQUENCE [LARGE SCALE GENOMIC DNA]</scope>
</reference>
<dbReference type="PANTHER" id="PTHR46070">
    <property type="entry name" value="PINSTRIPE, ISOFORM A"/>
    <property type="match status" value="1"/>
</dbReference>
<name>A0A3P7KD12_STRVU</name>
<dbReference type="Pfam" id="PF03456">
    <property type="entry name" value="uDENN"/>
    <property type="match status" value="1"/>
</dbReference>
<accession>A0A3P7KD12</accession>
<keyword evidence="3" id="KW-1185">Reference proteome</keyword>
<dbReference type="GO" id="GO:0031267">
    <property type="term" value="F:small GTPase binding"/>
    <property type="evidence" value="ECO:0007669"/>
    <property type="project" value="InterPro"/>
</dbReference>
<dbReference type="EMBL" id="UYYB01001424">
    <property type="protein sequence ID" value="VDM65802.1"/>
    <property type="molecule type" value="Genomic_DNA"/>
</dbReference>
<dbReference type="GO" id="GO:0005085">
    <property type="term" value="F:guanyl-nucleotide exchange factor activity"/>
    <property type="evidence" value="ECO:0007669"/>
    <property type="project" value="InterPro"/>
</dbReference>
<proteinExistence type="predicted"/>
<gene>
    <name evidence="2" type="ORF">SVUK_LOCUS800</name>
</gene>
<dbReference type="InterPro" id="IPR005113">
    <property type="entry name" value="uDENN_dom"/>
</dbReference>
<sequence length="165" mass="18925">MTTGKEDVEATLVDYFVIAGYDPDVGLVIDTTCDDFAWEEENGLKSPKSKDRRPPLQRSFVAKILHHFPQKRPGAPFSDEVLSLCMPKGLRFFTEKDVPLNISLHTFANIREDGSRINGTVMTFYEVSLLFVHVFRDTFMADSGLLYRPIRVNLQHCRNKEQEIK</sequence>
<dbReference type="OrthoDB" id="6019893at2759"/>
<organism evidence="2 3">
    <name type="scientific">Strongylus vulgaris</name>
    <name type="common">Blood worm</name>
    <dbReference type="NCBI Taxonomy" id="40348"/>
    <lineage>
        <taxon>Eukaryota</taxon>
        <taxon>Metazoa</taxon>
        <taxon>Ecdysozoa</taxon>
        <taxon>Nematoda</taxon>
        <taxon>Chromadorea</taxon>
        <taxon>Rhabditida</taxon>
        <taxon>Rhabditina</taxon>
        <taxon>Rhabditomorpha</taxon>
        <taxon>Strongyloidea</taxon>
        <taxon>Strongylidae</taxon>
        <taxon>Strongylus</taxon>
    </lineage>
</organism>
<dbReference type="Proteomes" id="UP000270094">
    <property type="component" value="Unassembled WGS sequence"/>
</dbReference>